<protein>
    <submittedName>
        <fullName evidence="1">Uncharacterized protein</fullName>
    </submittedName>
</protein>
<evidence type="ECO:0000313" key="1">
    <source>
        <dbReference type="EMBL" id="ETL83993.1"/>
    </source>
</evidence>
<accession>W2KFU4</accession>
<dbReference type="AlphaFoldDB" id="W2KFU4"/>
<gene>
    <name evidence="1" type="ORF">L917_16126</name>
</gene>
<dbReference type="Proteomes" id="UP000054423">
    <property type="component" value="Unassembled WGS sequence"/>
</dbReference>
<name>W2KFU4_PHYNI</name>
<organism evidence="1">
    <name type="scientific">Phytophthora nicotianae</name>
    <name type="common">Potato buckeye rot agent</name>
    <name type="synonym">Phytophthora parasitica</name>
    <dbReference type="NCBI Taxonomy" id="4792"/>
    <lineage>
        <taxon>Eukaryota</taxon>
        <taxon>Sar</taxon>
        <taxon>Stramenopiles</taxon>
        <taxon>Oomycota</taxon>
        <taxon>Peronosporomycetes</taxon>
        <taxon>Peronosporales</taxon>
        <taxon>Peronosporaceae</taxon>
        <taxon>Phytophthora</taxon>
    </lineage>
</organism>
<reference evidence="1" key="1">
    <citation type="submission" date="2013-11" db="EMBL/GenBank/DDBJ databases">
        <title>The Genome Sequence of Phytophthora parasitica CHvinca01.</title>
        <authorList>
            <consortium name="The Broad Institute Genomics Platform"/>
            <person name="Russ C."/>
            <person name="Tyler B."/>
            <person name="Panabieres F."/>
            <person name="Shan W."/>
            <person name="Tripathy S."/>
            <person name="Grunwald N."/>
            <person name="Machado M."/>
            <person name="Johnson C.S."/>
            <person name="Arredondo F."/>
            <person name="Hong C."/>
            <person name="Coffey M."/>
            <person name="Young S.K."/>
            <person name="Zeng Q."/>
            <person name="Gargeya S."/>
            <person name="Fitzgerald M."/>
            <person name="Abouelleil A."/>
            <person name="Alvarado L."/>
            <person name="Chapman S.B."/>
            <person name="Gainer-Dewar J."/>
            <person name="Goldberg J."/>
            <person name="Griggs A."/>
            <person name="Gujja S."/>
            <person name="Hansen M."/>
            <person name="Howarth C."/>
            <person name="Imamovic A."/>
            <person name="Ireland A."/>
            <person name="Larimer J."/>
            <person name="McCowan C."/>
            <person name="Murphy C."/>
            <person name="Pearson M."/>
            <person name="Poon T.W."/>
            <person name="Priest M."/>
            <person name="Roberts A."/>
            <person name="Saif S."/>
            <person name="Shea T."/>
            <person name="Sykes S."/>
            <person name="Wortman J."/>
            <person name="Nusbaum C."/>
            <person name="Birren B."/>
        </authorList>
    </citation>
    <scope>NUCLEOTIDE SEQUENCE [LARGE SCALE GENOMIC DNA]</scope>
    <source>
        <strain evidence="1">CHvinca01</strain>
    </source>
</reference>
<dbReference type="EMBL" id="KI681921">
    <property type="protein sequence ID" value="ETL83993.1"/>
    <property type="molecule type" value="Genomic_DNA"/>
</dbReference>
<sequence length="56" mass="6502">MPTTYLHVLEETVKTRRIAKTSATFKERLDAVIVPVTHVVITLKRRLPKLKRVEDC</sequence>
<proteinExistence type="predicted"/>